<keyword evidence="2" id="KW-1185">Reference proteome</keyword>
<evidence type="ECO:0000313" key="1">
    <source>
        <dbReference type="EMBL" id="MFC7422069.1"/>
    </source>
</evidence>
<accession>A0ABW2R458</accession>
<sequence length="118" mass="12954">MSLYLKIYSLIDRVTERFLVIDQQIGTLSYLQTSAKSNLVSAINELTTHSAANSGVAYTHQQFVPAALWTINHNLGIWPAVSIFDTGGNEIEADIAHQNSNQLLIRFAIPVAGLARLT</sequence>
<dbReference type="EMBL" id="JBHTBQ010000044">
    <property type="protein sequence ID" value="MFC7422069.1"/>
    <property type="molecule type" value="Genomic_DNA"/>
</dbReference>
<protein>
    <submittedName>
        <fullName evidence="1">Uncharacterized protein</fullName>
    </submittedName>
</protein>
<name>A0ABW2R458_9NEIS</name>
<organism evidence="1 2">
    <name type="scientific">Iodobacter arcticus</name>
    <dbReference type="NCBI Taxonomy" id="590593"/>
    <lineage>
        <taxon>Bacteria</taxon>
        <taxon>Pseudomonadati</taxon>
        <taxon>Pseudomonadota</taxon>
        <taxon>Betaproteobacteria</taxon>
        <taxon>Neisseriales</taxon>
        <taxon>Chitinibacteraceae</taxon>
        <taxon>Iodobacter</taxon>
    </lineage>
</organism>
<dbReference type="RefSeq" id="WP_380189854.1">
    <property type="nucleotide sequence ID" value="NZ_JBHTBQ010000044.1"/>
</dbReference>
<gene>
    <name evidence="1" type="ORF">ACFQNF_19605</name>
</gene>
<proteinExistence type="predicted"/>
<dbReference type="Proteomes" id="UP001596473">
    <property type="component" value="Unassembled WGS sequence"/>
</dbReference>
<evidence type="ECO:0000313" key="2">
    <source>
        <dbReference type="Proteomes" id="UP001596473"/>
    </source>
</evidence>
<reference evidence="2" key="1">
    <citation type="journal article" date="2019" name="Int. J. Syst. Evol. Microbiol.">
        <title>The Global Catalogue of Microorganisms (GCM) 10K type strain sequencing project: providing services to taxonomists for standard genome sequencing and annotation.</title>
        <authorList>
            <consortium name="The Broad Institute Genomics Platform"/>
            <consortium name="The Broad Institute Genome Sequencing Center for Infectious Disease"/>
            <person name="Wu L."/>
            <person name="Ma J."/>
        </authorList>
    </citation>
    <scope>NUCLEOTIDE SEQUENCE [LARGE SCALE GENOMIC DNA]</scope>
    <source>
        <strain evidence="2">CCUG 62945</strain>
    </source>
</reference>
<comment type="caution">
    <text evidence="1">The sequence shown here is derived from an EMBL/GenBank/DDBJ whole genome shotgun (WGS) entry which is preliminary data.</text>
</comment>